<proteinExistence type="predicted"/>
<sequence length="307" mass="36328">MNRNYQNSMLSSYHNAQMGGIPFQRNALLKNNPNFQQIVGGASYYVDDEKGRAQNVYQQMNKLRGLQEIRRLEKYSDLEKYVDKDRLRESVIKPIKIEKADAGALANDYVVRKKDLDASLVGYWKNRTNQPYKNILINENYNRTFKAKEDLIIHRVTDADHDGLMDEFRELLGILERHDDELTVIYSTSKEAEHLSKFKQNHVYKFRIKFDPSDFNKLKKDRIKYYKNEQKKLEFDRKKTDDLIEAAIQSDIITEGEIKELDERDAYTELEEELRREFGKDYENIIKEAIGDGGSIKDKYRSRQKRT</sequence>
<organism evidence="1">
    <name type="scientific">Hyperionvirus sp</name>
    <dbReference type="NCBI Taxonomy" id="2487770"/>
    <lineage>
        <taxon>Viruses</taxon>
        <taxon>Varidnaviria</taxon>
        <taxon>Bamfordvirae</taxon>
        <taxon>Nucleocytoviricota</taxon>
        <taxon>Megaviricetes</taxon>
        <taxon>Imitervirales</taxon>
        <taxon>Mimiviridae</taxon>
        <taxon>Klosneuvirinae</taxon>
    </lineage>
</organism>
<protein>
    <submittedName>
        <fullName evidence="1">Uncharacterized protein</fullName>
    </submittedName>
</protein>
<reference evidence="1" key="1">
    <citation type="submission" date="2018-10" db="EMBL/GenBank/DDBJ databases">
        <title>Hidden diversity of soil giant viruses.</title>
        <authorList>
            <person name="Schulz F."/>
            <person name="Alteio L."/>
            <person name="Goudeau D."/>
            <person name="Ryan E.M."/>
            <person name="Malmstrom R.R."/>
            <person name="Blanchard J."/>
            <person name="Woyke T."/>
        </authorList>
    </citation>
    <scope>NUCLEOTIDE SEQUENCE</scope>
    <source>
        <strain evidence="1">HYV1</strain>
    </source>
</reference>
<gene>
    <name evidence="1" type="ORF">Hyperionvirus25_19</name>
</gene>
<accession>A0A3G5AEX0</accession>
<evidence type="ECO:0000313" key="1">
    <source>
        <dbReference type="EMBL" id="AYV84433.1"/>
    </source>
</evidence>
<dbReference type="EMBL" id="MK072407">
    <property type="protein sequence ID" value="AYV84433.1"/>
    <property type="molecule type" value="Genomic_DNA"/>
</dbReference>
<name>A0A3G5AEX0_9VIRU</name>